<dbReference type="SUPFAM" id="SSF53955">
    <property type="entry name" value="Lysozyme-like"/>
    <property type="match status" value="1"/>
</dbReference>
<sequence length="188" mass="21660">MTKGSRKPAPGSFGEVVRLAKNNIERFSLFDTKENPLAWMLGWMDTESSLNQYAIRYESKYRWLYPPDNKPQQGTTEWYAQKTSWGILQIMGAVARERGFDAKYLSELCDLRINIKLASEYLSELRGRSDGSWNGGLAAYNGGLRGNRKPPFRRQEYVDKVERRSKKYETLRQTKALSLPADRHVGRG</sequence>
<proteinExistence type="predicted"/>
<dbReference type="InterPro" id="IPR008258">
    <property type="entry name" value="Transglycosylase_SLT_dom_1"/>
</dbReference>
<gene>
    <name evidence="2" type="ORF">LCGC14_1796920</name>
</gene>
<name>A0A0F9JQD3_9ZZZZ</name>
<comment type="caution">
    <text evidence="2">The sequence shown here is derived from an EMBL/GenBank/DDBJ whole genome shotgun (WGS) entry which is preliminary data.</text>
</comment>
<dbReference type="CDD" id="cd00254">
    <property type="entry name" value="LT-like"/>
    <property type="match status" value="1"/>
</dbReference>
<dbReference type="Pfam" id="PF01464">
    <property type="entry name" value="SLT"/>
    <property type="match status" value="1"/>
</dbReference>
<organism evidence="2">
    <name type="scientific">marine sediment metagenome</name>
    <dbReference type="NCBI Taxonomy" id="412755"/>
    <lineage>
        <taxon>unclassified sequences</taxon>
        <taxon>metagenomes</taxon>
        <taxon>ecological metagenomes</taxon>
    </lineage>
</organism>
<evidence type="ECO:0000313" key="2">
    <source>
        <dbReference type="EMBL" id="KKM01193.1"/>
    </source>
</evidence>
<accession>A0A0F9JQD3</accession>
<protein>
    <recommendedName>
        <fullName evidence="1">Transglycosylase SLT domain-containing protein</fullName>
    </recommendedName>
</protein>
<dbReference type="AlphaFoldDB" id="A0A0F9JQD3"/>
<dbReference type="Gene3D" id="1.10.530.10">
    <property type="match status" value="1"/>
</dbReference>
<dbReference type="EMBL" id="LAZR01017253">
    <property type="protein sequence ID" value="KKM01193.1"/>
    <property type="molecule type" value="Genomic_DNA"/>
</dbReference>
<reference evidence="2" key="1">
    <citation type="journal article" date="2015" name="Nature">
        <title>Complex archaea that bridge the gap between prokaryotes and eukaryotes.</title>
        <authorList>
            <person name="Spang A."/>
            <person name="Saw J.H."/>
            <person name="Jorgensen S.L."/>
            <person name="Zaremba-Niedzwiedzka K."/>
            <person name="Martijn J."/>
            <person name="Lind A.E."/>
            <person name="van Eijk R."/>
            <person name="Schleper C."/>
            <person name="Guy L."/>
            <person name="Ettema T.J."/>
        </authorList>
    </citation>
    <scope>NUCLEOTIDE SEQUENCE</scope>
</reference>
<feature type="domain" description="Transglycosylase SLT" evidence="1">
    <location>
        <begin position="43"/>
        <end position="149"/>
    </location>
</feature>
<evidence type="ECO:0000259" key="1">
    <source>
        <dbReference type="Pfam" id="PF01464"/>
    </source>
</evidence>
<dbReference type="InterPro" id="IPR023346">
    <property type="entry name" value="Lysozyme-like_dom_sf"/>
</dbReference>